<comment type="subcellular location">
    <subcellularLocation>
        <location evidence="9">Cytoplasm</location>
    </subcellularLocation>
</comment>
<evidence type="ECO:0000256" key="2">
    <source>
        <dbReference type="ARBA" id="ARBA00017228"/>
    </source>
</evidence>
<dbReference type="Pfam" id="PF04055">
    <property type="entry name" value="Radical_SAM"/>
    <property type="match status" value="1"/>
</dbReference>
<dbReference type="PANTHER" id="PTHR13932:SF5">
    <property type="entry name" value="RADICAL S-ADENOSYL METHIONINE DOMAIN-CONTAINING PROTEIN 1, MITOCHONDRIAL"/>
    <property type="match status" value="1"/>
</dbReference>
<keyword evidence="7 9" id="KW-0411">Iron-sulfur</keyword>
<dbReference type="SFLD" id="SFLDG01065">
    <property type="entry name" value="anaerobic_coproporphyrinogen-I"/>
    <property type="match status" value="1"/>
</dbReference>
<evidence type="ECO:0000313" key="12">
    <source>
        <dbReference type="Proteomes" id="UP001207605"/>
    </source>
</evidence>
<keyword evidence="4 9" id="KW-0949">S-adenosyl-L-methionine</keyword>
<dbReference type="RefSeq" id="WP_262581145.1">
    <property type="nucleotide sequence ID" value="NZ_JAOQJV010000004.1"/>
</dbReference>
<keyword evidence="3 9" id="KW-0349">Heme</keyword>
<dbReference type="InterPro" id="IPR006638">
    <property type="entry name" value="Elp3/MiaA/NifB-like_rSAM"/>
</dbReference>
<evidence type="ECO:0000259" key="10">
    <source>
        <dbReference type="PROSITE" id="PS51918"/>
    </source>
</evidence>
<dbReference type="PROSITE" id="PS51918">
    <property type="entry name" value="RADICAL_SAM"/>
    <property type="match status" value="1"/>
</dbReference>
<evidence type="ECO:0000256" key="1">
    <source>
        <dbReference type="ARBA" id="ARBA00006100"/>
    </source>
</evidence>
<dbReference type="EMBL" id="JAOQJV010000004">
    <property type="protein sequence ID" value="MCU6699585.1"/>
    <property type="molecule type" value="Genomic_DNA"/>
</dbReference>
<sequence length="382" mass="44640">MKKELELYLHIPFCVSKCKYCDFLSAPSGEEQRQIYVERLCRRIRYWSDVIHNYGYEIVSIFVGGGTPSILTEAQITQVFEAVYESFPIREDAEITLEMNPGTDVKDKLPVYRKLGINRLSMGLQSADNKELKCLGRIHTYEDFRQVYQWAREAGFTNVNVDLMSAIPGQTLESYVDTLRKVADLEPEHISAYSLIIEEGTPFCERYGEGRHAEELPDEDTERQMYVRTREILEDYGYHRYEISNYAKDGYECRHNLGYWDRKEYLGLGAGASSLMDHIRWKEPDHIGPSTGLVLEEREDFTRLSRKDEMEEFMFLGLRKIKGVSEQDFYKSFKVSMDEEYKDNIENLIKEGLLVREEDRIRLTDRGIDLSNYALSQFLLGK</sequence>
<keyword evidence="5 9" id="KW-0479">Metal-binding</keyword>
<dbReference type="SMART" id="SM00729">
    <property type="entry name" value="Elp3"/>
    <property type="match status" value="1"/>
</dbReference>
<keyword evidence="6 9" id="KW-0408">Iron</keyword>
<dbReference type="CDD" id="cd01335">
    <property type="entry name" value="Radical_SAM"/>
    <property type="match status" value="1"/>
</dbReference>
<dbReference type="InterPro" id="IPR010723">
    <property type="entry name" value="HemN_C"/>
</dbReference>
<protein>
    <recommendedName>
        <fullName evidence="2 9">Heme chaperone HemW</fullName>
    </recommendedName>
</protein>
<comment type="caution">
    <text evidence="11">The sequence shown here is derived from an EMBL/GenBank/DDBJ whole genome shotgun (WGS) entry which is preliminary data.</text>
</comment>
<dbReference type="InterPro" id="IPR013785">
    <property type="entry name" value="Aldolase_TIM"/>
</dbReference>
<dbReference type="Pfam" id="PF06969">
    <property type="entry name" value="HemN_C"/>
    <property type="match status" value="1"/>
</dbReference>
<dbReference type="InterPro" id="IPR034505">
    <property type="entry name" value="Coproporphyrinogen-III_oxidase"/>
</dbReference>
<dbReference type="Proteomes" id="UP001207605">
    <property type="component" value="Unassembled WGS sequence"/>
</dbReference>
<evidence type="ECO:0000256" key="8">
    <source>
        <dbReference type="ARBA" id="ARBA00023186"/>
    </source>
</evidence>
<evidence type="ECO:0000256" key="7">
    <source>
        <dbReference type="ARBA" id="ARBA00023014"/>
    </source>
</evidence>
<evidence type="ECO:0000256" key="5">
    <source>
        <dbReference type="ARBA" id="ARBA00022723"/>
    </source>
</evidence>
<keyword evidence="8 9" id="KW-0143">Chaperone</keyword>
<reference evidence="11 12" key="1">
    <citation type="journal article" date="2021" name="ISME Commun">
        <title>Automated analysis of genomic sequences facilitates high-throughput and comprehensive description of bacteria.</title>
        <authorList>
            <person name="Hitch T.C.A."/>
        </authorList>
    </citation>
    <scope>NUCLEOTIDE SEQUENCE [LARGE SCALE GENOMIC DNA]</scope>
    <source>
        <strain evidence="11 12">Sanger_02</strain>
    </source>
</reference>
<organism evidence="11 12">
    <name type="scientific">Dorea ammoniilytica</name>
    <dbReference type="NCBI Taxonomy" id="2981788"/>
    <lineage>
        <taxon>Bacteria</taxon>
        <taxon>Bacillati</taxon>
        <taxon>Bacillota</taxon>
        <taxon>Clostridia</taxon>
        <taxon>Lachnospirales</taxon>
        <taxon>Lachnospiraceae</taxon>
        <taxon>Dorea</taxon>
    </lineage>
</organism>
<comment type="similarity">
    <text evidence="1">Belongs to the anaerobic coproporphyrinogen-III oxidase family. HemW subfamily.</text>
</comment>
<keyword evidence="9" id="KW-0963">Cytoplasm</keyword>
<proteinExistence type="inferred from homology"/>
<dbReference type="SFLD" id="SFLDG01082">
    <property type="entry name" value="B12-binding_domain_containing"/>
    <property type="match status" value="1"/>
</dbReference>
<feature type="domain" description="Radical SAM core" evidence="10">
    <location>
        <begin position="1"/>
        <end position="242"/>
    </location>
</feature>
<dbReference type="PANTHER" id="PTHR13932">
    <property type="entry name" value="COPROPORPHYRINIGEN III OXIDASE"/>
    <property type="match status" value="1"/>
</dbReference>
<comment type="function">
    <text evidence="9">Probably acts as a heme chaperone, transferring heme to an unknown acceptor. Binds one molecule of heme per monomer, possibly covalently. Binds 1 [4Fe-4S] cluster. The cluster is coordinated with 3 cysteines and an exchangeable S-adenosyl-L-methionine.</text>
</comment>
<dbReference type="SFLD" id="SFLDS00029">
    <property type="entry name" value="Radical_SAM"/>
    <property type="match status" value="1"/>
</dbReference>
<dbReference type="Gene3D" id="3.20.20.70">
    <property type="entry name" value="Aldolase class I"/>
    <property type="match status" value="1"/>
</dbReference>
<dbReference type="NCBIfam" id="TIGR00539">
    <property type="entry name" value="hemN_rel"/>
    <property type="match status" value="1"/>
</dbReference>
<dbReference type="InterPro" id="IPR058240">
    <property type="entry name" value="rSAM_sf"/>
</dbReference>
<accession>A0ABT2S4S9</accession>
<keyword evidence="12" id="KW-1185">Reference proteome</keyword>
<dbReference type="SFLD" id="SFLDF00288">
    <property type="entry name" value="HemN-like__clustered_with_nucl"/>
    <property type="match status" value="1"/>
</dbReference>
<evidence type="ECO:0000256" key="6">
    <source>
        <dbReference type="ARBA" id="ARBA00023004"/>
    </source>
</evidence>
<dbReference type="SUPFAM" id="SSF102114">
    <property type="entry name" value="Radical SAM enzymes"/>
    <property type="match status" value="1"/>
</dbReference>
<evidence type="ECO:0000256" key="3">
    <source>
        <dbReference type="ARBA" id="ARBA00022617"/>
    </source>
</evidence>
<name>A0ABT2S4S9_9FIRM</name>
<gene>
    <name evidence="11" type="primary">hemW</name>
    <name evidence="11" type="ORF">OCV65_04955</name>
</gene>
<dbReference type="InterPro" id="IPR007197">
    <property type="entry name" value="rSAM"/>
</dbReference>
<evidence type="ECO:0000256" key="9">
    <source>
        <dbReference type="RuleBase" id="RU364116"/>
    </source>
</evidence>
<dbReference type="SFLD" id="SFLDF00562">
    <property type="entry name" value="HemN-like__clustered_with_heat"/>
    <property type="match status" value="1"/>
</dbReference>
<evidence type="ECO:0000256" key="4">
    <source>
        <dbReference type="ARBA" id="ARBA00022691"/>
    </source>
</evidence>
<dbReference type="InterPro" id="IPR004559">
    <property type="entry name" value="HemW-like"/>
</dbReference>
<keyword evidence="9" id="KW-0004">4Fe-4S</keyword>
<evidence type="ECO:0000313" key="11">
    <source>
        <dbReference type="EMBL" id="MCU6699585.1"/>
    </source>
</evidence>